<feature type="region of interest" description="Disordered" evidence="1">
    <location>
        <begin position="138"/>
        <end position="157"/>
    </location>
</feature>
<proteinExistence type="predicted"/>
<dbReference type="HOGENOM" id="CLU_1432657_0_0_4"/>
<reference evidence="3 4" key="1">
    <citation type="submission" date="2010-08" db="EMBL/GenBank/DDBJ databases">
        <title>Complete sequence of Gallionella capsiferriformans ES-2.</title>
        <authorList>
            <consortium name="US DOE Joint Genome Institute"/>
            <person name="Lucas S."/>
            <person name="Copeland A."/>
            <person name="Lapidus A."/>
            <person name="Cheng J.-F."/>
            <person name="Bruce D."/>
            <person name="Goodwin L."/>
            <person name="Pitluck S."/>
            <person name="Chertkov O."/>
            <person name="Davenport K.W."/>
            <person name="Detter J.C."/>
            <person name="Han C."/>
            <person name="Tapia R."/>
            <person name="Land M."/>
            <person name="Hauser L."/>
            <person name="Chang Y.-J."/>
            <person name="Jeffries C."/>
            <person name="Kyrpides N."/>
            <person name="Ivanova N."/>
            <person name="Mikhailova N."/>
            <person name="Shelobolina E.S."/>
            <person name="Picardal F."/>
            <person name="Roden E."/>
            <person name="Emerson D."/>
            <person name="Woyke T."/>
        </authorList>
    </citation>
    <scope>NUCLEOTIDE SEQUENCE [LARGE SCALE GENOMIC DNA]</scope>
    <source>
        <strain evidence="3 4">ES-2</strain>
    </source>
</reference>
<dbReference type="EMBL" id="CP002159">
    <property type="protein sequence ID" value="ADL55514.1"/>
    <property type="molecule type" value="Genomic_DNA"/>
</dbReference>
<accession>D9SG67</accession>
<dbReference type="KEGG" id="gca:Galf_1495"/>
<evidence type="ECO:0000256" key="1">
    <source>
        <dbReference type="SAM" id="MobiDB-lite"/>
    </source>
</evidence>
<keyword evidence="2" id="KW-0812">Transmembrane</keyword>
<organism evidence="3 4">
    <name type="scientific">Gallionella capsiferriformans (strain ES-2)</name>
    <name type="common">Gallionella ferruginea capsiferriformans (strain ES-2)</name>
    <dbReference type="NCBI Taxonomy" id="395494"/>
    <lineage>
        <taxon>Bacteria</taxon>
        <taxon>Pseudomonadati</taxon>
        <taxon>Pseudomonadota</taxon>
        <taxon>Betaproteobacteria</taxon>
        <taxon>Nitrosomonadales</taxon>
        <taxon>Gallionellaceae</taxon>
        <taxon>Gallionella</taxon>
    </lineage>
</organism>
<keyword evidence="2" id="KW-0472">Membrane</keyword>
<protein>
    <submittedName>
        <fullName evidence="3">Uncharacterized protein</fullName>
    </submittedName>
</protein>
<dbReference type="STRING" id="395494.Galf_1495"/>
<keyword evidence="2" id="KW-1133">Transmembrane helix</keyword>
<name>D9SG67_GALCS</name>
<gene>
    <name evidence="3" type="ordered locus">Galf_1495</name>
</gene>
<evidence type="ECO:0000313" key="4">
    <source>
        <dbReference type="Proteomes" id="UP000001235"/>
    </source>
</evidence>
<dbReference type="AlphaFoldDB" id="D9SG67"/>
<dbReference type="RefSeq" id="WP_013293453.1">
    <property type="nucleotide sequence ID" value="NC_014394.1"/>
</dbReference>
<dbReference type="Proteomes" id="UP000001235">
    <property type="component" value="Chromosome"/>
</dbReference>
<feature type="transmembrane region" description="Helical" evidence="2">
    <location>
        <begin position="12"/>
        <end position="32"/>
    </location>
</feature>
<keyword evidence="4" id="KW-1185">Reference proteome</keyword>
<feature type="compositionally biased region" description="Polar residues" evidence="1">
    <location>
        <begin position="140"/>
        <end position="157"/>
    </location>
</feature>
<evidence type="ECO:0000313" key="3">
    <source>
        <dbReference type="EMBL" id="ADL55514.1"/>
    </source>
</evidence>
<sequence precursor="true">MSIYDDAKTHPSLVAAVAIASFSIAWAAFEAYGKLSGIDRVSANTYVLLKDLRDTHVPRTEHDKAIEALQNQVAGTRESSTRFERCSTDLQNWKTGLGQWKQASEDCQATLAATIANCSILREVRRLEQQKEFLDRDAGTLSSSGVNGNPSDGISKNNQIKLENVQQSIHGLEARILEVTKLLSCERKI</sequence>
<evidence type="ECO:0000256" key="2">
    <source>
        <dbReference type="SAM" id="Phobius"/>
    </source>
</evidence>